<organism evidence="1 2">
    <name type="scientific">Engystomops pustulosus</name>
    <name type="common">Tungara frog</name>
    <name type="synonym">Physalaemus pustulosus</name>
    <dbReference type="NCBI Taxonomy" id="76066"/>
    <lineage>
        <taxon>Eukaryota</taxon>
        <taxon>Metazoa</taxon>
        <taxon>Chordata</taxon>
        <taxon>Craniata</taxon>
        <taxon>Vertebrata</taxon>
        <taxon>Euteleostomi</taxon>
        <taxon>Amphibia</taxon>
        <taxon>Batrachia</taxon>
        <taxon>Anura</taxon>
        <taxon>Neobatrachia</taxon>
        <taxon>Hyloidea</taxon>
        <taxon>Leptodactylidae</taxon>
        <taxon>Leiuperinae</taxon>
        <taxon>Engystomops</taxon>
    </lineage>
</organism>
<name>A0AAV7C3K6_ENGPU</name>
<dbReference type="Proteomes" id="UP000824782">
    <property type="component" value="Unassembled WGS sequence"/>
</dbReference>
<sequence>MSSQPNPCVYKRDDHPYVNLSIHWNGGNVQRVPSLIRTGTKATLICGNLKKFKGPKGNLPIRNYPVLVVPIPEYIIDIDILKGITLHLKEGKFAFGVRKTEN</sequence>
<proteinExistence type="predicted"/>
<accession>A0AAV7C3K6</accession>
<evidence type="ECO:0000313" key="2">
    <source>
        <dbReference type="Proteomes" id="UP000824782"/>
    </source>
</evidence>
<comment type="caution">
    <text evidence="1">The sequence shown here is derived from an EMBL/GenBank/DDBJ whole genome shotgun (WGS) entry which is preliminary data.</text>
</comment>
<evidence type="ECO:0000313" key="1">
    <source>
        <dbReference type="EMBL" id="KAG8579276.1"/>
    </source>
</evidence>
<dbReference type="EMBL" id="WNYA01000004">
    <property type="protein sequence ID" value="KAG8579276.1"/>
    <property type="molecule type" value="Genomic_DNA"/>
</dbReference>
<gene>
    <name evidence="1" type="ORF">GDO81_010789</name>
</gene>
<dbReference type="AlphaFoldDB" id="A0AAV7C3K6"/>
<protein>
    <submittedName>
        <fullName evidence="1">Uncharacterized protein</fullName>
    </submittedName>
</protein>
<reference evidence="1" key="1">
    <citation type="thesis" date="2020" institute="ProQuest LLC" country="789 East Eisenhower Parkway, Ann Arbor, MI, USA">
        <title>Comparative Genomics and Chromosome Evolution.</title>
        <authorList>
            <person name="Mudd A.B."/>
        </authorList>
    </citation>
    <scope>NUCLEOTIDE SEQUENCE</scope>
    <source>
        <strain evidence="1">237g6f4</strain>
        <tissue evidence="1">Blood</tissue>
    </source>
</reference>
<keyword evidence="2" id="KW-1185">Reference proteome</keyword>